<dbReference type="Gene3D" id="3.30.300.20">
    <property type="match status" value="1"/>
</dbReference>
<dbReference type="Proteomes" id="UP000218767">
    <property type="component" value="Unassembled WGS sequence"/>
</dbReference>
<dbReference type="PANTHER" id="PTHR34352">
    <property type="entry name" value="PROTEIN YHFA"/>
    <property type="match status" value="1"/>
</dbReference>
<evidence type="ECO:0000313" key="2">
    <source>
        <dbReference type="Proteomes" id="UP000218767"/>
    </source>
</evidence>
<name>A0A2A4X2E8_9GAMM</name>
<proteinExistence type="predicted"/>
<sequence>MKARVNWVENVMFVAESDSGHAIVLDGAPAGGGRNMGMRPMELMALSVGSCSSYDVVTILKKAKQWVTACEAEVTAERVDGTPATFESIHLHFKVTGFDLSETRVQRAIELSADKYCSASIMMKNAGVKVTHDFEVFEAKK</sequence>
<comment type="caution">
    <text evidence="1">The sequence shown here is derived from an EMBL/GenBank/DDBJ whole genome shotgun (WGS) entry which is preliminary data.</text>
</comment>
<dbReference type="Pfam" id="PF02566">
    <property type="entry name" value="OsmC"/>
    <property type="match status" value="1"/>
</dbReference>
<dbReference type="Gene3D" id="2.20.25.10">
    <property type="match status" value="1"/>
</dbReference>
<dbReference type="InterPro" id="IPR003718">
    <property type="entry name" value="OsmC/Ohr_fam"/>
</dbReference>
<dbReference type="NCBIfam" id="NF008009">
    <property type="entry name" value="PRK10738.1"/>
    <property type="match status" value="1"/>
</dbReference>
<dbReference type="SUPFAM" id="SSF82784">
    <property type="entry name" value="OsmC-like"/>
    <property type="match status" value="1"/>
</dbReference>
<dbReference type="AlphaFoldDB" id="A0A2A4X2E8"/>
<protein>
    <submittedName>
        <fullName evidence="1">Osmotically inducible protein C</fullName>
    </submittedName>
</protein>
<dbReference type="EMBL" id="NVUL01000052">
    <property type="protein sequence ID" value="PCI76818.1"/>
    <property type="molecule type" value="Genomic_DNA"/>
</dbReference>
<organism evidence="1 2">
    <name type="scientific">SAR86 cluster bacterium</name>
    <dbReference type="NCBI Taxonomy" id="2030880"/>
    <lineage>
        <taxon>Bacteria</taxon>
        <taxon>Pseudomonadati</taxon>
        <taxon>Pseudomonadota</taxon>
        <taxon>Gammaproteobacteria</taxon>
        <taxon>SAR86 cluster</taxon>
    </lineage>
</organism>
<reference evidence="2" key="1">
    <citation type="submission" date="2017-08" db="EMBL/GenBank/DDBJ databases">
        <title>A dynamic microbial community with high functional redundancy inhabits the cold, oxic subseafloor aquifer.</title>
        <authorList>
            <person name="Tully B.J."/>
            <person name="Wheat C.G."/>
            <person name="Glazer B.T."/>
            <person name="Huber J.A."/>
        </authorList>
    </citation>
    <scope>NUCLEOTIDE SEQUENCE [LARGE SCALE GENOMIC DNA]</scope>
</reference>
<evidence type="ECO:0000313" key="1">
    <source>
        <dbReference type="EMBL" id="PCI76818.1"/>
    </source>
</evidence>
<accession>A0A2A4X2E8</accession>
<dbReference type="InterPro" id="IPR015946">
    <property type="entry name" value="KH_dom-like_a/b"/>
</dbReference>
<dbReference type="InterPro" id="IPR036102">
    <property type="entry name" value="OsmC/Ohrsf"/>
</dbReference>
<dbReference type="PANTHER" id="PTHR34352:SF1">
    <property type="entry name" value="PROTEIN YHFA"/>
    <property type="match status" value="1"/>
</dbReference>
<gene>
    <name evidence="1" type="ORF">COB20_09690</name>
</gene>